<keyword evidence="2" id="KW-1185">Reference proteome</keyword>
<organism evidence="1 2">
    <name type="scientific">Colletotrichum kahawae</name>
    <name type="common">Coffee berry disease fungus</name>
    <dbReference type="NCBI Taxonomy" id="34407"/>
    <lineage>
        <taxon>Eukaryota</taxon>
        <taxon>Fungi</taxon>
        <taxon>Dikarya</taxon>
        <taxon>Ascomycota</taxon>
        <taxon>Pezizomycotina</taxon>
        <taxon>Sordariomycetes</taxon>
        <taxon>Hypocreomycetidae</taxon>
        <taxon>Glomerellales</taxon>
        <taxon>Glomerellaceae</taxon>
        <taxon>Colletotrichum</taxon>
        <taxon>Colletotrichum gloeosporioides species complex</taxon>
    </lineage>
</organism>
<dbReference type="Proteomes" id="UP001281614">
    <property type="component" value="Unassembled WGS sequence"/>
</dbReference>
<proteinExistence type="predicted"/>
<name>A0AAD9YEP5_COLKA</name>
<dbReference type="EMBL" id="VYYT01000200">
    <property type="protein sequence ID" value="KAK2757436.1"/>
    <property type="molecule type" value="Genomic_DNA"/>
</dbReference>
<comment type="caution">
    <text evidence="1">The sequence shown here is derived from an EMBL/GenBank/DDBJ whole genome shotgun (WGS) entry which is preliminary data.</text>
</comment>
<evidence type="ECO:0000313" key="1">
    <source>
        <dbReference type="EMBL" id="KAK2757436.1"/>
    </source>
</evidence>
<accession>A0AAD9YEP5</accession>
<protein>
    <submittedName>
        <fullName evidence="1">Uncharacterized protein</fullName>
    </submittedName>
</protein>
<evidence type="ECO:0000313" key="2">
    <source>
        <dbReference type="Proteomes" id="UP001281614"/>
    </source>
</evidence>
<sequence>MPRSVVTAGYPFFQYALNQWVFHTTTFRSQNTTTWDLWKYMVQTELTLWLESNWEPKAFLDQNDNWLPLGEQSDLQHNREQLVLCHKAILLAQFTGHRALLGQLFLVLQQQHAILSRRLLKALMTPKQIIIGTVSPISLTFTDADIHTNVISIIAQYVAFGGRLEMADMIDREKCSLNSAQEHSNGISHDICVMLCAGRPIPANNKWMQLSAQVSFSELDDELFNHITYTLMNSHLLYEARTVQKKTIVNLLIERDVDWWLKISDWISNNLKNWSTVNTLMRDSLKCALRSQDEHSVDLLIREKHVDWTDKGTMDHELIRYAIQFKNMNRGLRQQLIDSVIGSRSSAQITFEIQKREDERKEEEKGLSESQKQLSAGSVDYVVDFSDSTDSLDSIFSRGDPLYYHPSAFPEPVDVQEHPATEFEKEMILYGRSILEAVNRSDWDIAVALYKHDSGLIAAGKSEQRNLQIISKVLKCITQQGEFSPSCYVTEAA</sequence>
<dbReference type="AlphaFoldDB" id="A0AAD9YEP5"/>
<gene>
    <name evidence="1" type="ORF">CKAH01_05693</name>
</gene>
<reference evidence="1" key="1">
    <citation type="submission" date="2023-02" db="EMBL/GenBank/DDBJ databases">
        <title>Colletotrichum kahawae CIFC_Que2 genome sequencing and assembly.</title>
        <authorList>
            <person name="Baroncelli R."/>
        </authorList>
    </citation>
    <scope>NUCLEOTIDE SEQUENCE</scope>
    <source>
        <strain evidence="1">CIFC_Que2</strain>
    </source>
</reference>